<accession>A0A4Z0RL86</accession>
<dbReference type="Pfam" id="PF11797">
    <property type="entry name" value="WxLIP_HBD"/>
    <property type="match status" value="1"/>
</dbReference>
<proteinExistence type="predicted"/>
<keyword evidence="1" id="KW-1133">Transmembrane helix</keyword>
<name>A0A4Z0RL86_WEICO</name>
<organism evidence="6 7">
    <name type="scientific">Weissella confusa</name>
    <name type="common">Lactobacillus confusus</name>
    <dbReference type="NCBI Taxonomy" id="1583"/>
    <lineage>
        <taxon>Bacteria</taxon>
        <taxon>Bacillati</taxon>
        <taxon>Bacillota</taxon>
        <taxon>Bacilli</taxon>
        <taxon>Lactobacillales</taxon>
        <taxon>Lactobacillaceae</taxon>
        <taxon>Weissella</taxon>
    </lineage>
</organism>
<dbReference type="RefSeq" id="WP_003610791.1">
    <property type="nucleotide sequence ID" value="NZ_ALXH01000029.1"/>
</dbReference>
<dbReference type="Pfam" id="PF06030">
    <property type="entry name" value="WxLIP_PGBD"/>
    <property type="match status" value="1"/>
</dbReference>
<feature type="chain" id="PRO_5044616903" evidence="2">
    <location>
        <begin position="23"/>
        <end position="319"/>
    </location>
</feature>
<keyword evidence="2" id="KW-0732">Signal</keyword>
<evidence type="ECO:0000256" key="2">
    <source>
        <dbReference type="SAM" id="SignalP"/>
    </source>
</evidence>
<keyword evidence="1" id="KW-0472">Membrane</keyword>
<evidence type="ECO:0000313" key="6">
    <source>
        <dbReference type="EMBL" id="MBJ7637857.1"/>
    </source>
</evidence>
<dbReference type="AlphaFoldDB" id="A0A4Z0RL86"/>
<reference evidence="6 7" key="2">
    <citation type="journal article" date="2021" name="Int. J. Food Microbiol.">
        <title>Safety demonstration of a microbial species for use in the food chain: Weissella confusa.</title>
        <authorList>
            <person name="Bourdichon F."/>
            <person name="Patrone V."/>
            <person name="Fontana A."/>
            <person name="Milani G."/>
            <person name="Morelli L."/>
        </authorList>
    </citation>
    <scope>NUCLEOTIDE SEQUENCE [LARGE SCALE GENOMIC DNA]</scope>
    <source>
        <strain evidence="5">CCUG 30943</strain>
        <strain evidence="6 7">CCUG 43002</strain>
    </source>
</reference>
<dbReference type="InterPro" id="IPR021759">
    <property type="entry name" value="WxLIP_HBD"/>
</dbReference>
<feature type="domain" description="WxL Interacting Protein host binding" evidence="4">
    <location>
        <begin position="149"/>
        <end position="277"/>
    </location>
</feature>
<dbReference type="GeneID" id="57978592"/>
<feature type="signal peptide" evidence="2">
    <location>
        <begin position="1"/>
        <end position="22"/>
    </location>
</feature>
<sequence length="319" mass="35477">MKLVWGLVVMMLAVLFGGTASANEMPFSVRVMQATEQRSETTGYFDLVLAPDQVKEVQVLLTNDTEKPLTVDIKSAQATTNRNGVVDYETAQSTAWRNLVSVPKNITLPPHGQELVTSTIHMPANQFDGIKAGGLTFSERKSPSDSKGSGVQIKQSYAYTVAVLVRNHEGDVPAKMRSAGAQLKTVAGENMLQTMLVNPMPAFQHDMQVRTRLYQGDQLIFDKMQEGLRFAPDSQYSHLTKLDQSLAAGRYRVVTDVKTNQGKWHFNDSLTVTAKQRVSGAVAEATRMPIWLKIMLGIIGILLMIIVWLIILMRRRKQK</sequence>
<evidence type="ECO:0000259" key="4">
    <source>
        <dbReference type="Pfam" id="PF11797"/>
    </source>
</evidence>
<gene>
    <name evidence="6" type="ORF">HAU20_00250</name>
    <name evidence="5" type="ORF">HAU43_01230</name>
</gene>
<keyword evidence="7" id="KW-1185">Reference proteome</keyword>
<feature type="transmembrane region" description="Helical" evidence="1">
    <location>
        <begin position="290"/>
        <end position="313"/>
    </location>
</feature>
<reference evidence="6" key="1">
    <citation type="submission" date="2020-02" db="EMBL/GenBank/DDBJ databases">
        <authorList>
            <person name="Fontana A."/>
            <person name="Patrone V."/>
            <person name="Morelli L."/>
        </authorList>
    </citation>
    <scope>NUCLEOTIDE SEQUENCE</scope>
    <source>
        <strain evidence="5">CCUG 30943</strain>
        <strain evidence="6">CCUG 43002</strain>
    </source>
</reference>
<evidence type="ECO:0000259" key="3">
    <source>
        <dbReference type="Pfam" id="PF06030"/>
    </source>
</evidence>
<dbReference type="EMBL" id="JAAOCX010000001">
    <property type="protein sequence ID" value="MBJ7631735.1"/>
    <property type="molecule type" value="Genomic_DNA"/>
</dbReference>
<evidence type="ECO:0000256" key="1">
    <source>
        <dbReference type="SAM" id="Phobius"/>
    </source>
</evidence>
<comment type="caution">
    <text evidence="6">The sequence shown here is derived from an EMBL/GenBank/DDBJ whole genome shotgun (WGS) entry which is preliminary data.</text>
</comment>
<feature type="domain" description="WxL Interacting Protein peptidoglycan binding" evidence="3">
    <location>
        <begin position="27"/>
        <end position="139"/>
    </location>
</feature>
<keyword evidence="1" id="KW-0812">Transmembrane</keyword>
<evidence type="ECO:0000313" key="5">
    <source>
        <dbReference type="EMBL" id="MBJ7631735.1"/>
    </source>
</evidence>
<dbReference type="InterPro" id="IPR010317">
    <property type="entry name" value="WxLIP_PGBD"/>
</dbReference>
<dbReference type="Proteomes" id="UP000808038">
    <property type="component" value="Unassembled WGS sequence"/>
</dbReference>
<dbReference type="Proteomes" id="UP000728106">
    <property type="component" value="Unassembled WGS sequence"/>
</dbReference>
<dbReference type="EMBL" id="JAAOCP010000001">
    <property type="protein sequence ID" value="MBJ7637857.1"/>
    <property type="molecule type" value="Genomic_DNA"/>
</dbReference>
<evidence type="ECO:0000313" key="7">
    <source>
        <dbReference type="Proteomes" id="UP000728106"/>
    </source>
</evidence>
<protein>
    <submittedName>
        <fullName evidence="6">DUF916 domain-containing protein</fullName>
    </submittedName>
</protein>